<dbReference type="Gene3D" id="2.20.110.10">
    <property type="entry name" value="Histone H3 K4-specific methyltransferase SET7/9 N-terminal domain"/>
    <property type="match status" value="1"/>
</dbReference>
<dbReference type="OrthoDB" id="308383at2759"/>
<organism evidence="2">
    <name type="scientific">Lepeophtheirus salmonis</name>
    <name type="common">Salmon louse</name>
    <name type="synonym">Caligus salmonis</name>
    <dbReference type="NCBI Taxonomy" id="72036"/>
    <lineage>
        <taxon>Eukaryota</taxon>
        <taxon>Metazoa</taxon>
        <taxon>Ecdysozoa</taxon>
        <taxon>Arthropoda</taxon>
        <taxon>Crustacea</taxon>
        <taxon>Multicrustacea</taxon>
        <taxon>Hexanauplia</taxon>
        <taxon>Copepoda</taxon>
        <taxon>Siphonostomatoida</taxon>
        <taxon>Caligidae</taxon>
        <taxon>Lepeophtheirus</taxon>
    </lineage>
</organism>
<dbReference type="InterPro" id="IPR001214">
    <property type="entry name" value="SET_dom"/>
</dbReference>
<dbReference type="PANTHER" id="PTHR46820:SF1">
    <property type="entry name" value="HISTONE-LYSINE N-METHYLTRANSFERASE SETD7"/>
    <property type="match status" value="1"/>
</dbReference>
<dbReference type="PROSITE" id="PS50280">
    <property type="entry name" value="SET"/>
    <property type="match status" value="1"/>
</dbReference>
<accession>A0A0K2TI96</accession>
<dbReference type="EMBL" id="HACA01008298">
    <property type="protein sequence ID" value="CDW25659.1"/>
    <property type="molecule type" value="Transcribed_RNA"/>
</dbReference>
<name>A0A0K2TI96_LEPSM</name>
<dbReference type="GO" id="GO:0032259">
    <property type="term" value="P:methylation"/>
    <property type="evidence" value="ECO:0007669"/>
    <property type="project" value="UniProtKB-KW"/>
</dbReference>
<dbReference type="Gene3D" id="2.170.270.10">
    <property type="entry name" value="SET domain"/>
    <property type="match status" value="1"/>
</dbReference>
<evidence type="ECO:0000313" key="2">
    <source>
        <dbReference type="EMBL" id="CDW25659.1"/>
    </source>
</evidence>
<dbReference type="GO" id="GO:0008170">
    <property type="term" value="F:N-methyltransferase activity"/>
    <property type="evidence" value="ECO:0007669"/>
    <property type="project" value="UniProtKB-ARBA"/>
</dbReference>
<dbReference type="InterPro" id="IPR046341">
    <property type="entry name" value="SET_dom_sf"/>
</dbReference>
<keyword evidence="2" id="KW-0489">Methyltransferase</keyword>
<dbReference type="AlphaFoldDB" id="A0A0K2TI96"/>
<dbReference type="PANTHER" id="PTHR46820">
    <property type="entry name" value="HISTONE-LYSINE N-METHYLTRANSFERASE SETD7"/>
    <property type="match status" value="1"/>
</dbReference>
<dbReference type="Pfam" id="PF22648">
    <property type="entry name" value="SET7_N"/>
    <property type="match status" value="1"/>
</dbReference>
<feature type="domain" description="SET" evidence="1">
    <location>
        <begin position="325"/>
        <end position="450"/>
    </location>
</feature>
<evidence type="ECO:0000259" key="1">
    <source>
        <dbReference type="PROSITE" id="PS50280"/>
    </source>
</evidence>
<proteinExistence type="predicted"/>
<protein>
    <submittedName>
        <fullName evidence="2">Histonelysine Nmethyltransferase SETD7like [Takifugu rubripes]</fullName>
    </submittedName>
</protein>
<reference evidence="2" key="1">
    <citation type="submission" date="2014-05" db="EMBL/GenBank/DDBJ databases">
        <authorList>
            <person name="Chronopoulou M."/>
        </authorList>
    </citation>
    <scope>NUCLEOTIDE SEQUENCE</scope>
    <source>
        <tissue evidence="2">Whole organism</tissue>
    </source>
</reference>
<keyword evidence="2" id="KW-0808">Transferase</keyword>
<dbReference type="GO" id="GO:0008276">
    <property type="term" value="F:protein methyltransferase activity"/>
    <property type="evidence" value="ECO:0007669"/>
    <property type="project" value="UniProtKB-ARBA"/>
</dbReference>
<dbReference type="Pfam" id="PF00856">
    <property type="entry name" value="SET"/>
    <property type="match status" value="1"/>
</dbReference>
<dbReference type="SUPFAM" id="SSF82199">
    <property type="entry name" value="SET domain"/>
    <property type="match status" value="1"/>
</dbReference>
<dbReference type="GO" id="GO:0008757">
    <property type="term" value="F:S-adenosylmethionine-dependent methyltransferase activity"/>
    <property type="evidence" value="ECO:0007669"/>
    <property type="project" value="UniProtKB-ARBA"/>
</dbReference>
<dbReference type="GO" id="GO:0070828">
    <property type="term" value="P:heterochromatin organization"/>
    <property type="evidence" value="ECO:0007669"/>
    <property type="project" value="TreeGrafter"/>
</dbReference>
<dbReference type="GO" id="GO:0005694">
    <property type="term" value="C:chromosome"/>
    <property type="evidence" value="ECO:0007669"/>
    <property type="project" value="TreeGrafter"/>
</dbReference>
<dbReference type="GO" id="GO:0005634">
    <property type="term" value="C:nucleus"/>
    <property type="evidence" value="ECO:0007669"/>
    <property type="project" value="TreeGrafter"/>
</dbReference>
<sequence length="518" mass="59487">MYMAPIKIRLPIFILIIYFCSSTTSTKHCLLRTQDLFGKGGNELLSNAIDKEDEDIFLVDNPEDILSNWFMDVSNKSLDLYPTLIKSSIVEERPLNRLSFLKECSEDIFFTLNKEKLSLKDLRGSYAIYPSVGSICRKDLNIHRIKGYFENGLLQGLSEIEYNSDPGDVFRSYFFDGIPHGFSQRFRCKLGNCEAFSSKKKEFPEYLDEIVQYSYGQKVGSGWKFKIGGGALFGKLDPRTGNITDLNAVYIYPDNKTGLMGSFVNDRMISARPVKLIGFKKESCNLLLPSVVPLFDYDDGLAMTYEPANLTHIHSPLLRDPFEDQYIDVGDSKIGLGRGIFAKKLIKPGSIVGFYQGVKASKLEAYKNKELRKSSYKVDNDWAHPNEILDIPQFYQSLKNYNATLCHLINHSPYPNTVFEEIDHPRFGKIRSIRVIKPLRPYEELSIDYGYIQDYFRVQDSYKSILELGKMFSETDNENDYYKDLKKHINYLKTKIEEYEPYVDMLKSVGGLIQSALK</sequence>
<dbReference type="InterPro" id="IPR054533">
    <property type="entry name" value="SETD7_N"/>
</dbReference>
<dbReference type="GO" id="GO:0003682">
    <property type="term" value="F:chromatin binding"/>
    <property type="evidence" value="ECO:0007669"/>
    <property type="project" value="TreeGrafter"/>
</dbReference>